<dbReference type="InterPro" id="IPR036526">
    <property type="entry name" value="C-N_Hydrolase_sf"/>
</dbReference>
<feature type="domain" description="CN hydrolase" evidence="3">
    <location>
        <begin position="5"/>
        <end position="257"/>
    </location>
</feature>
<proteinExistence type="inferred from homology"/>
<comment type="similarity">
    <text evidence="1">Belongs to the carbon-nitrogen hydrolase superfamily. NIT1/NIT2 family.</text>
</comment>
<protein>
    <submittedName>
        <fullName evidence="4">Predicted amidohydrolase</fullName>
    </submittedName>
</protein>
<gene>
    <name evidence="4" type="ORF">SAMN04488001_3501</name>
</gene>
<dbReference type="InterPro" id="IPR045254">
    <property type="entry name" value="Nit1/2_C-N_Hydrolase"/>
</dbReference>
<dbReference type="CDD" id="cd07572">
    <property type="entry name" value="nit"/>
    <property type="match status" value="1"/>
</dbReference>
<accession>A0A1H3CNA8</accession>
<evidence type="ECO:0000313" key="4">
    <source>
        <dbReference type="EMBL" id="SDX55742.1"/>
    </source>
</evidence>
<dbReference type="Pfam" id="PF00795">
    <property type="entry name" value="CN_hydrolase"/>
    <property type="match status" value="1"/>
</dbReference>
<keyword evidence="5" id="KW-1185">Reference proteome</keyword>
<dbReference type="PANTHER" id="PTHR23088:SF27">
    <property type="entry name" value="DEAMINATED GLUTATHIONE AMIDASE"/>
    <property type="match status" value="1"/>
</dbReference>
<dbReference type="PANTHER" id="PTHR23088">
    <property type="entry name" value="NITRILASE-RELATED"/>
    <property type="match status" value="1"/>
</dbReference>
<evidence type="ECO:0000256" key="1">
    <source>
        <dbReference type="ARBA" id="ARBA00010613"/>
    </source>
</evidence>
<dbReference type="InterPro" id="IPR001110">
    <property type="entry name" value="UPF0012_CS"/>
</dbReference>
<name>A0A1H3CNA8_9RHOB</name>
<dbReference type="GO" id="GO:0016811">
    <property type="term" value="F:hydrolase activity, acting on carbon-nitrogen (but not peptide) bonds, in linear amides"/>
    <property type="evidence" value="ECO:0007669"/>
    <property type="project" value="InterPro"/>
</dbReference>
<dbReference type="EMBL" id="FNOI01000009">
    <property type="protein sequence ID" value="SDX55742.1"/>
    <property type="molecule type" value="Genomic_DNA"/>
</dbReference>
<organism evidence="4 5">
    <name type="scientific">Litoreibacter albidus</name>
    <dbReference type="NCBI Taxonomy" id="670155"/>
    <lineage>
        <taxon>Bacteria</taxon>
        <taxon>Pseudomonadati</taxon>
        <taxon>Pseudomonadota</taxon>
        <taxon>Alphaproteobacteria</taxon>
        <taxon>Rhodobacterales</taxon>
        <taxon>Roseobacteraceae</taxon>
        <taxon>Litoreibacter</taxon>
    </lineage>
</organism>
<dbReference type="PROSITE" id="PS50263">
    <property type="entry name" value="CN_HYDROLASE"/>
    <property type="match status" value="1"/>
</dbReference>
<evidence type="ECO:0000259" key="3">
    <source>
        <dbReference type="PROSITE" id="PS50263"/>
    </source>
</evidence>
<dbReference type="SUPFAM" id="SSF56317">
    <property type="entry name" value="Carbon-nitrogen hydrolase"/>
    <property type="match status" value="1"/>
</dbReference>
<evidence type="ECO:0000256" key="2">
    <source>
        <dbReference type="ARBA" id="ARBA00022801"/>
    </source>
</evidence>
<dbReference type="AlphaFoldDB" id="A0A1H3CNA8"/>
<sequence length="289" mass="31096">MTNRLRLSLAQMNSTNRHAGNIEWMQDAIAQAAQEGADMLALPEASGLCNKDRADALTQVVDHADDPFIKACQEAAAKHGIWIQTGSTPVKGPDGADGARFLNHGDMINAQGEIVAGYDKIHLFDIFLDGKPATGESRRYGPGAKAVMAPTPWGDAGMAICYDLRFPQLFRDYAQAGASMLFIPSAFTIPTGRAHWEVLLRARAIENGAFVVASAQAGHHDDGRKTYGHSMVVNPWGEVLADMGPETVGITTVDLDMDEVVAARRQIPSLQNGRDYAFDAKAAKPHAAE</sequence>
<keyword evidence="2 4" id="KW-0378">Hydrolase</keyword>
<dbReference type="RefSeq" id="WP_089948426.1">
    <property type="nucleotide sequence ID" value="NZ_FNOI01000009.1"/>
</dbReference>
<dbReference type="Gene3D" id="3.60.110.10">
    <property type="entry name" value="Carbon-nitrogen hydrolase"/>
    <property type="match status" value="1"/>
</dbReference>
<dbReference type="PROSITE" id="PS01227">
    <property type="entry name" value="UPF0012"/>
    <property type="match status" value="1"/>
</dbReference>
<dbReference type="InterPro" id="IPR003010">
    <property type="entry name" value="C-N_Hydrolase"/>
</dbReference>
<evidence type="ECO:0000313" key="5">
    <source>
        <dbReference type="Proteomes" id="UP000199441"/>
    </source>
</evidence>
<reference evidence="5" key="1">
    <citation type="submission" date="2016-10" db="EMBL/GenBank/DDBJ databases">
        <authorList>
            <person name="Varghese N."/>
            <person name="Submissions S."/>
        </authorList>
    </citation>
    <scope>NUCLEOTIDE SEQUENCE [LARGE SCALE GENOMIC DNA]</scope>
    <source>
        <strain evidence="5">DSM 26922</strain>
    </source>
</reference>
<dbReference type="STRING" id="670155.SAMN04488001_3501"/>
<dbReference type="OrthoDB" id="9811121at2"/>
<dbReference type="Proteomes" id="UP000199441">
    <property type="component" value="Unassembled WGS sequence"/>
</dbReference>